<dbReference type="PRINTS" id="PR00723">
    <property type="entry name" value="SUBTILISIN"/>
</dbReference>
<dbReference type="InterPro" id="IPR023828">
    <property type="entry name" value="Peptidase_S8_Ser-AS"/>
</dbReference>
<dbReference type="RefSeq" id="WP_344626581.1">
    <property type="nucleotide sequence ID" value="NZ_BAAALD010000071.1"/>
</dbReference>
<dbReference type="PROSITE" id="PS51892">
    <property type="entry name" value="SUBTILASE"/>
    <property type="match status" value="1"/>
</dbReference>
<feature type="active site" description="Charge relay system" evidence="5">
    <location>
        <position position="375"/>
    </location>
</feature>
<dbReference type="InterPro" id="IPR008979">
    <property type="entry name" value="Galactose-bd-like_sf"/>
</dbReference>
<dbReference type="InterPro" id="IPR051048">
    <property type="entry name" value="Peptidase_S8/S53_subtilisin"/>
</dbReference>
<feature type="transmembrane region" description="Helical" evidence="6">
    <location>
        <begin position="20"/>
        <end position="43"/>
    </location>
</feature>
<dbReference type="PANTHER" id="PTHR43399:SF4">
    <property type="entry name" value="CELL WALL-ASSOCIATED PROTEASE"/>
    <property type="match status" value="1"/>
</dbReference>
<dbReference type="SUPFAM" id="SSF49785">
    <property type="entry name" value="Galactose-binding domain-like"/>
    <property type="match status" value="1"/>
</dbReference>
<evidence type="ECO:0000256" key="2">
    <source>
        <dbReference type="ARBA" id="ARBA00022670"/>
    </source>
</evidence>
<dbReference type="InterPro" id="IPR036852">
    <property type="entry name" value="Peptidase_S8/S53_dom_sf"/>
</dbReference>
<dbReference type="CDD" id="cd04842">
    <property type="entry name" value="Peptidases_S8_Kp43_protease"/>
    <property type="match status" value="1"/>
</dbReference>
<name>A0ABN1TYP9_9ACTN</name>
<keyword evidence="6" id="KW-0812">Transmembrane</keyword>
<dbReference type="Pfam" id="PF00082">
    <property type="entry name" value="Peptidase_S8"/>
    <property type="match status" value="1"/>
</dbReference>
<evidence type="ECO:0000256" key="5">
    <source>
        <dbReference type="PROSITE-ProRule" id="PRU01240"/>
    </source>
</evidence>
<keyword evidence="6" id="KW-1133">Transmembrane helix</keyword>
<dbReference type="PROSITE" id="PS00137">
    <property type="entry name" value="SUBTILASE_HIS"/>
    <property type="match status" value="1"/>
</dbReference>
<dbReference type="Gene3D" id="2.60.120.380">
    <property type="match status" value="1"/>
</dbReference>
<evidence type="ECO:0000313" key="9">
    <source>
        <dbReference type="Proteomes" id="UP001499987"/>
    </source>
</evidence>
<dbReference type="SUPFAM" id="SSF52743">
    <property type="entry name" value="Subtilisin-like"/>
    <property type="match status" value="1"/>
</dbReference>
<dbReference type="EMBL" id="BAAALD010000071">
    <property type="protein sequence ID" value="GAA1107815.1"/>
    <property type="molecule type" value="Genomic_DNA"/>
</dbReference>
<dbReference type="InterPro" id="IPR000209">
    <property type="entry name" value="Peptidase_S8/S53_dom"/>
</dbReference>
<evidence type="ECO:0000259" key="7">
    <source>
        <dbReference type="Pfam" id="PF00082"/>
    </source>
</evidence>
<keyword evidence="3 5" id="KW-0378">Hydrolase</keyword>
<evidence type="ECO:0000256" key="3">
    <source>
        <dbReference type="ARBA" id="ARBA00022801"/>
    </source>
</evidence>
<evidence type="ECO:0000313" key="8">
    <source>
        <dbReference type="EMBL" id="GAA1107815.1"/>
    </source>
</evidence>
<proteinExistence type="inferred from homology"/>
<feature type="active site" description="Charge relay system" evidence="5">
    <location>
        <position position="407"/>
    </location>
</feature>
<dbReference type="InterPro" id="IPR015500">
    <property type="entry name" value="Peptidase_S8_subtilisin-rel"/>
</dbReference>
<keyword evidence="4 5" id="KW-0720">Serine protease</keyword>
<evidence type="ECO:0000256" key="1">
    <source>
        <dbReference type="ARBA" id="ARBA00011073"/>
    </source>
</evidence>
<keyword evidence="9" id="KW-1185">Reference proteome</keyword>
<sequence length="845" mass="89860">MSPKDTSEPPFPGRTLGRGARWLTAVVIILAVALLTIVCGLWLFPGLTDDTTARWTAATATATAIGLALATPLFDMLLRSERRRPPMRVRVIAYYMHESEEAAALSILGNATSTGSFVVGDAQESDLPRLKQAGLMVDRLDQVESSALGRSALAVSGSAACAAAEAAPKAEAIPLAPGTPGQWVLRLGEPLLEAYRQQIRATGMVLQQALPSRAYLATATPEQAETVINLPFVKTVERYGPRLAAPVRLAAAEPGGGPEAAEAAEAEPTTRTWDLVVTDEAVRPSVRDWIAARVDDPAATILAESRRRLRIRLPAGSPLENQIKQVPGVSEMSQYVPPQLLNDVARDLLGVTANGNPGIADLPFRGKGQIVAVADTGLDSTHPDFAGRVVNAVALGRPGDTSDPHGHGTHVSGSLLGDGSASAGALRGVAPEATLYVQSLLDWTGELRLPQSLHDLFEPAFQAGARIHNNSWGAETEGAYTGNSDDVDAYMRSRRDMLIIIAAGNEGTAAVRRHSAPGFVDWLSVASPGTSKNALTVGASRTSRTNGSEVGGLTWGEWRERRPSLNRPIVPFPDPPIARERVSGDSQGLAAFSSRGPCDDWRVKPDVVAPGTDILSARSATAPAKNYWGLHPNTSYAFMGGTSMATPLVAGCAALVREYYMQVQQARPSAALLKATLINGTKTLTGQDATAHDPHYQQGFGAIHMPTTVPNPGNPDLVLSFVDNWETPAQQLHKTGAPIRFSVEAEAGMPLRLCLAYTDLPGRALQNDLSLMVEAPDGTKHFGNAGLPAQLRAWDCVNNVEVVRFPTPTPGRYLIQVFARNLLEGPQDFALVCTGKLTALLRRVP</sequence>
<evidence type="ECO:0000256" key="6">
    <source>
        <dbReference type="SAM" id="Phobius"/>
    </source>
</evidence>
<comment type="caution">
    <text evidence="8">The sequence shown here is derived from an EMBL/GenBank/DDBJ whole genome shotgun (WGS) entry which is preliminary data.</text>
</comment>
<accession>A0ABN1TYP9</accession>
<keyword evidence="6" id="KW-0472">Membrane</keyword>
<comment type="similarity">
    <text evidence="1 5">Belongs to the peptidase S8 family.</text>
</comment>
<dbReference type="PROSITE" id="PS00138">
    <property type="entry name" value="SUBTILASE_SER"/>
    <property type="match status" value="1"/>
</dbReference>
<feature type="active site" description="Charge relay system" evidence="5">
    <location>
        <position position="643"/>
    </location>
</feature>
<feature type="domain" description="Peptidase S8/S53" evidence="7">
    <location>
        <begin position="366"/>
        <end position="701"/>
    </location>
</feature>
<dbReference type="Gene3D" id="3.40.50.200">
    <property type="entry name" value="Peptidase S8/S53 domain"/>
    <property type="match status" value="1"/>
</dbReference>
<dbReference type="InterPro" id="IPR034058">
    <property type="entry name" value="TagA/B/C/D_pept_dom"/>
</dbReference>
<dbReference type="Proteomes" id="UP001499987">
    <property type="component" value="Unassembled WGS sequence"/>
</dbReference>
<keyword evidence="2 5" id="KW-0645">Protease</keyword>
<evidence type="ECO:0000256" key="4">
    <source>
        <dbReference type="ARBA" id="ARBA00022825"/>
    </source>
</evidence>
<dbReference type="PANTHER" id="PTHR43399">
    <property type="entry name" value="SUBTILISIN-RELATED"/>
    <property type="match status" value="1"/>
</dbReference>
<feature type="transmembrane region" description="Helical" evidence="6">
    <location>
        <begin position="55"/>
        <end position="78"/>
    </location>
</feature>
<dbReference type="InterPro" id="IPR022398">
    <property type="entry name" value="Peptidase_S8_His-AS"/>
</dbReference>
<organism evidence="8 9">
    <name type="scientific">Kitasatospora arboriphila</name>
    <dbReference type="NCBI Taxonomy" id="258052"/>
    <lineage>
        <taxon>Bacteria</taxon>
        <taxon>Bacillati</taxon>
        <taxon>Actinomycetota</taxon>
        <taxon>Actinomycetes</taxon>
        <taxon>Kitasatosporales</taxon>
        <taxon>Streptomycetaceae</taxon>
        <taxon>Kitasatospora</taxon>
    </lineage>
</organism>
<gene>
    <name evidence="8" type="ORF">GCM10009663_57120</name>
</gene>
<reference evidence="8 9" key="1">
    <citation type="journal article" date="2019" name="Int. J. Syst. Evol. Microbiol.">
        <title>The Global Catalogue of Microorganisms (GCM) 10K type strain sequencing project: providing services to taxonomists for standard genome sequencing and annotation.</title>
        <authorList>
            <consortium name="The Broad Institute Genomics Platform"/>
            <consortium name="The Broad Institute Genome Sequencing Center for Infectious Disease"/>
            <person name="Wu L."/>
            <person name="Ma J."/>
        </authorList>
    </citation>
    <scope>NUCLEOTIDE SEQUENCE [LARGE SCALE GENOMIC DNA]</scope>
    <source>
        <strain evidence="8 9">JCM 13002</strain>
    </source>
</reference>
<protein>
    <recommendedName>
        <fullName evidence="7">Peptidase S8/S53 domain-containing protein</fullName>
    </recommendedName>
</protein>